<dbReference type="Pfam" id="PF04023">
    <property type="entry name" value="FeoA"/>
    <property type="match status" value="1"/>
</dbReference>
<dbReference type="OrthoDB" id="4420166at2"/>
<dbReference type="Gene3D" id="2.30.30.90">
    <property type="match status" value="1"/>
</dbReference>
<name>A0A511YWL5_9CELL</name>
<accession>A0A511YWL5</accession>
<dbReference type="RefSeq" id="WP_034247079.1">
    <property type="nucleotide sequence ID" value="NZ_BJYK01000002.1"/>
</dbReference>
<evidence type="ECO:0000256" key="1">
    <source>
        <dbReference type="ARBA" id="ARBA00023004"/>
    </source>
</evidence>
<evidence type="ECO:0000313" key="4">
    <source>
        <dbReference type="Proteomes" id="UP000321484"/>
    </source>
</evidence>
<feature type="domain" description="Ferrous iron transporter FeoA-like" evidence="2">
    <location>
        <begin position="1"/>
        <end position="72"/>
    </location>
</feature>
<dbReference type="InterPro" id="IPR008988">
    <property type="entry name" value="Transcriptional_repressor_C"/>
</dbReference>
<protein>
    <recommendedName>
        <fullName evidence="2">Ferrous iron transporter FeoA-like domain-containing protein</fullName>
    </recommendedName>
</protein>
<dbReference type="Proteomes" id="UP000321484">
    <property type="component" value="Unassembled WGS sequence"/>
</dbReference>
<evidence type="ECO:0000313" key="3">
    <source>
        <dbReference type="EMBL" id="GEN79575.1"/>
    </source>
</evidence>
<dbReference type="AlphaFoldDB" id="A0A511YWL5"/>
<keyword evidence="1" id="KW-0408">Iron</keyword>
<dbReference type="InterPro" id="IPR007167">
    <property type="entry name" value="Fe-transptr_FeoA-like"/>
</dbReference>
<comment type="caution">
    <text evidence="3">The sequence shown here is derived from an EMBL/GenBank/DDBJ whole genome shotgun (WGS) entry which is preliminary data.</text>
</comment>
<dbReference type="EMBL" id="BJYK01000002">
    <property type="protein sequence ID" value="GEN79575.1"/>
    <property type="molecule type" value="Genomic_DNA"/>
</dbReference>
<organism evidence="3 4">
    <name type="scientific">Actinotalea fermentans</name>
    <dbReference type="NCBI Taxonomy" id="43671"/>
    <lineage>
        <taxon>Bacteria</taxon>
        <taxon>Bacillati</taxon>
        <taxon>Actinomycetota</taxon>
        <taxon>Actinomycetes</taxon>
        <taxon>Micrococcales</taxon>
        <taxon>Cellulomonadaceae</taxon>
        <taxon>Actinotalea</taxon>
    </lineage>
</organism>
<dbReference type="InterPro" id="IPR038157">
    <property type="entry name" value="FeoA_core_dom"/>
</dbReference>
<keyword evidence="4" id="KW-1185">Reference proteome</keyword>
<reference evidence="3 4" key="1">
    <citation type="submission" date="2019-07" db="EMBL/GenBank/DDBJ databases">
        <title>Whole genome shotgun sequence of Actinotalea fermentans NBRC 105374.</title>
        <authorList>
            <person name="Hosoyama A."/>
            <person name="Uohara A."/>
            <person name="Ohji S."/>
            <person name="Ichikawa N."/>
        </authorList>
    </citation>
    <scope>NUCLEOTIDE SEQUENCE [LARGE SCALE GENOMIC DNA]</scope>
    <source>
        <strain evidence="3 4">NBRC 105374</strain>
    </source>
</reference>
<evidence type="ECO:0000259" key="2">
    <source>
        <dbReference type="SMART" id="SM00899"/>
    </source>
</evidence>
<dbReference type="SUPFAM" id="SSF50037">
    <property type="entry name" value="C-terminal domain of transcriptional repressors"/>
    <property type="match status" value="1"/>
</dbReference>
<gene>
    <name evidence="3" type="ORF">AFE02nite_13090</name>
</gene>
<dbReference type="GO" id="GO:0046914">
    <property type="term" value="F:transition metal ion binding"/>
    <property type="evidence" value="ECO:0007669"/>
    <property type="project" value="InterPro"/>
</dbReference>
<dbReference type="SMART" id="SM00899">
    <property type="entry name" value="FeoA"/>
    <property type="match status" value="1"/>
</dbReference>
<sequence length="79" mass="7950">MDLASCPLDTDVTVLAVDPDCEACLRMHELGLRVGTCVRVTHRGPAGARVVAVGATRVAVDARTAALIAVAAPAGAGAR</sequence>
<proteinExistence type="predicted"/>